<dbReference type="RefSeq" id="WP_173079327.1">
    <property type="nucleotide sequence ID" value="NZ_BAABJB010000013.1"/>
</dbReference>
<sequence length="136" mass="15014">MAESLSLPVEVCVYRDGDPLVPAFIHLLHPNERCSDVIRLNVLGLGPLNTVDVNLQWDGEVTPGWWGFRVMLADNTGGWVGLNRPGLLHTQPSDVPTVVTFVPATRTRFEDPVYGGVLALLLRTQDRYRPLPDGDA</sequence>
<reference evidence="1 2" key="2">
    <citation type="submission" date="2020-03" db="EMBL/GenBank/DDBJ databases">
        <authorList>
            <person name="Ichikawa N."/>
            <person name="Kimura A."/>
            <person name="Kitahashi Y."/>
            <person name="Uohara A."/>
        </authorList>
    </citation>
    <scope>NUCLEOTIDE SEQUENCE [LARGE SCALE GENOMIC DNA]</scope>
    <source>
        <strain evidence="1 2">NBRC 108638</strain>
    </source>
</reference>
<gene>
    <name evidence="1" type="ORF">Prum_061010</name>
</gene>
<dbReference type="Proteomes" id="UP000482960">
    <property type="component" value="Unassembled WGS sequence"/>
</dbReference>
<comment type="caution">
    <text evidence="1">The sequence shown here is derived from an EMBL/GenBank/DDBJ whole genome shotgun (WGS) entry which is preliminary data.</text>
</comment>
<protein>
    <submittedName>
        <fullName evidence="1">Uncharacterized protein</fullName>
    </submittedName>
</protein>
<reference evidence="1 2" key="1">
    <citation type="submission" date="2020-03" db="EMBL/GenBank/DDBJ databases">
        <title>Whole genome shotgun sequence of Phytohabitans rumicis NBRC 108638.</title>
        <authorList>
            <person name="Komaki H."/>
            <person name="Tamura T."/>
        </authorList>
    </citation>
    <scope>NUCLEOTIDE SEQUENCE [LARGE SCALE GENOMIC DNA]</scope>
    <source>
        <strain evidence="1 2">NBRC 108638</strain>
    </source>
</reference>
<name>A0A6V8LCY8_9ACTN</name>
<evidence type="ECO:0000313" key="2">
    <source>
        <dbReference type="Proteomes" id="UP000482960"/>
    </source>
</evidence>
<evidence type="ECO:0000313" key="1">
    <source>
        <dbReference type="EMBL" id="GFJ92459.1"/>
    </source>
</evidence>
<proteinExistence type="predicted"/>
<organism evidence="1 2">
    <name type="scientific">Phytohabitans rumicis</name>
    <dbReference type="NCBI Taxonomy" id="1076125"/>
    <lineage>
        <taxon>Bacteria</taxon>
        <taxon>Bacillati</taxon>
        <taxon>Actinomycetota</taxon>
        <taxon>Actinomycetes</taxon>
        <taxon>Micromonosporales</taxon>
        <taxon>Micromonosporaceae</taxon>
    </lineage>
</organism>
<dbReference type="AlphaFoldDB" id="A0A6V8LCY8"/>
<accession>A0A6V8LCY8</accession>
<keyword evidence="2" id="KW-1185">Reference proteome</keyword>
<dbReference type="EMBL" id="BLPG01000001">
    <property type="protein sequence ID" value="GFJ92459.1"/>
    <property type="molecule type" value="Genomic_DNA"/>
</dbReference>